<name>A0A183DPV6_9BILA</name>
<accession>A0A183DPV6</accession>
<gene>
    <name evidence="2" type="ORF">GPUH_LOCUS10747</name>
</gene>
<dbReference type="Proteomes" id="UP000271098">
    <property type="component" value="Unassembled WGS sequence"/>
</dbReference>
<feature type="compositionally biased region" description="Polar residues" evidence="1">
    <location>
        <begin position="28"/>
        <end position="39"/>
    </location>
</feature>
<dbReference type="EMBL" id="UYRT01078128">
    <property type="protein sequence ID" value="VDN17855.1"/>
    <property type="molecule type" value="Genomic_DNA"/>
</dbReference>
<evidence type="ECO:0000313" key="2">
    <source>
        <dbReference type="EMBL" id="VDN17855.1"/>
    </source>
</evidence>
<evidence type="ECO:0000313" key="3">
    <source>
        <dbReference type="Proteomes" id="UP000271098"/>
    </source>
</evidence>
<reference evidence="2 3" key="2">
    <citation type="submission" date="2018-11" db="EMBL/GenBank/DDBJ databases">
        <authorList>
            <consortium name="Pathogen Informatics"/>
        </authorList>
    </citation>
    <scope>NUCLEOTIDE SEQUENCE [LARGE SCALE GENOMIC DNA]</scope>
</reference>
<feature type="region of interest" description="Disordered" evidence="1">
    <location>
        <begin position="21"/>
        <end position="45"/>
    </location>
</feature>
<proteinExistence type="predicted"/>
<protein>
    <submittedName>
        <fullName evidence="2 4">Uncharacterized protein</fullName>
    </submittedName>
</protein>
<organism evidence="4">
    <name type="scientific">Gongylonema pulchrum</name>
    <dbReference type="NCBI Taxonomy" id="637853"/>
    <lineage>
        <taxon>Eukaryota</taxon>
        <taxon>Metazoa</taxon>
        <taxon>Ecdysozoa</taxon>
        <taxon>Nematoda</taxon>
        <taxon>Chromadorea</taxon>
        <taxon>Rhabditida</taxon>
        <taxon>Spirurina</taxon>
        <taxon>Spiruromorpha</taxon>
        <taxon>Spiruroidea</taxon>
        <taxon>Gongylonematidae</taxon>
        <taxon>Gongylonema</taxon>
    </lineage>
</organism>
<evidence type="ECO:0000256" key="1">
    <source>
        <dbReference type="SAM" id="MobiDB-lite"/>
    </source>
</evidence>
<sequence length="70" mass="7355">MIRRKYSCTLGMFSVDNSAGEIHEDGPVNNQQLDESGSQGAVDGLPFFNSTAESVNCSGRGKEGVAADTT</sequence>
<keyword evidence="3" id="KW-1185">Reference proteome</keyword>
<reference evidence="4" key="1">
    <citation type="submission" date="2016-06" db="UniProtKB">
        <authorList>
            <consortium name="WormBaseParasite"/>
        </authorList>
    </citation>
    <scope>IDENTIFICATION</scope>
</reference>
<dbReference type="AlphaFoldDB" id="A0A183DPV6"/>
<dbReference type="WBParaSite" id="GPUH_0001076001-mRNA-1">
    <property type="protein sequence ID" value="GPUH_0001076001-mRNA-1"/>
    <property type="gene ID" value="GPUH_0001076001"/>
</dbReference>
<evidence type="ECO:0000313" key="4">
    <source>
        <dbReference type="WBParaSite" id="GPUH_0001076001-mRNA-1"/>
    </source>
</evidence>